<dbReference type="SUPFAM" id="SSF47413">
    <property type="entry name" value="lambda repressor-like DNA-binding domains"/>
    <property type="match status" value="1"/>
</dbReference>
<dbReference type="InterPro" id="IPR028082">
    <property type="entry name" value="Peripla_BP_I"/>
</dbReference>
<comment type="caution">
    <text evidence="5">The sequence shown here is derived from an EMBL/GenBank/DDBJ whole genome shotgun (WGS) entry which is preliminary data.</text>
</comment>
<dbReference type="RefSeq" id="WP_349094129.1">
    <property type="nucleotide sequence ID" value="NZ_JBBMFL010000007.1"/>
</dbReference>
<dbReference type="SMART" id="SM00354">
    <property type="entry name" value="HTH_LACI"/>
    <property type="match status" value="1"/>
</dbReference>
<reference evidence="5 6" key="1">
    <citation type="submission" date="2024-03" db="EMBL/GenBank/DDBJ databases">
        <title>Human intestinal bacterial collection.</title>
        <authorList>
            <person name="Pauvert C."/>
            <person name="Hitch T.C.A."/>
            <person name="Clavel T."/>
        </authorList>
    </citation>
    <scope>NUCLEOTIDE SEQUENCE [LARGE SCALE GENOMIC DNA]</scope>
    <source>
        <strain evidence="5 6">CLA-KB-H122</strain>
    </source>
</reference>
<dbReference type="PANTHER" id="PTHR30146">
    <property type="entry name" value="LACI-RELATED TRANSCRIPTIONAL REPRESSOR"/>
    <property type="match status" value="1"/>
</dbReference>
<dbReference type="Gene3D" id="1.10.260.40">
    <property type="entry name" value="lambda repressor-like DNA-binding domains"/>
    <property type="match status" value="1"/>
</dbReference>
<keyword evidence="2 5" id="KW-0238">DNA-binding</keyword>
<keyword evidence="3" id="KW-0804">Transcription</keyword>
<gene>
    <name evidence="5" type="ORF">WMO46_07740</name>
</gene>
<evidence type="ECO:0000259" key="4">
    <source>
        <dbReference type="PROSITE" id="PS50932"/>
    </source>
</evidence>
<accession>A0ABV1GWP3</accession>
<evidence type="ECO:0000256" key="1">
    <source>
        <dbReference type="ARBA" id="ARBA00023015"/>
    </source>
</evidence>
<keyword evidence="6" id="KW-1185">Reference proteome</keyword>
<dbReference type="GO" id="GO:0003677">
    <property type="term" value="F:DNA binding"/>
    <property type="evidence" value="ECO:0007669"/>
    <property type="project" value="UniProtKB-KW"/>
</dbReference>
<dbReference type="PROSITE" id="PS50932">
    <property type="entry name" value="HTH_LACI_2"/>
    <property type="match status" value="1"/>
</dbReference>
<evidence type="ECO:0000256" key="2">
    <source>
        <dbReference type="ARBA" id="ARBA00023125"/>
    </source>
</evidence>
<dbReference type="Pfam" id="PF00532">
    <property type="entry name" value="Peripla_BP_1"/>
    <property type="match status" value="1"/>
</dbReference>
<dbReference type="PANTHER" id="PTHR30146:SF109">
    <property type="entry name" value="HTH-TYPE TRANSCRIPTIONAL REGULATOR GALS"/>
    <property type="match status" value="1"/>
</dbReference>
<name>A0ABV1GWP3_9BACT</name>
<dbReference type="Proteomes" id="UP001460202">
    <property type="component" value="Unassembled WGS sequence"/>
</dbReference>
<sequence length="341" mass="37877">MANETLVTISQRTGFSISTISRVLNGQAEKYRISATTVRLIEEEAKRCNYIPNLLAKGLTTRRTNIIGLLIPSVDNPYFANIASVVICQAKTQGFTTMIVDTMENEKNEQQDVLSLISRKVDGIIIVPCDRDPAFLERISKHNIPIVLIDRYFDATSLPYVCTDNYQGGYEATIHLIGLGHERIACIQGVPYSMPNKERVRGYREALRQNNLEENARVLGTDFSVQNGYLETKLLLNGPSIPTAIFTLSNTILLGAVKAIRESGFRIPQDISIISFDNNTYLDYLDPAITRVSQPTEEIGILAVKILTESIADNKTGDTQILIPPKLIVCNSVSRLAVLEK</sequence>
<dbReference type="InterPro" id="IPR001761">
    <property type="entry name" value="Peripla_BP/Lac1_sug-bd_dom"/>
</dbReference>
<dbReference type="InterPro" id="IPR010982">
    <property type="entry name" value="Lambda_DNA-bd_dom_sf"/>
</dbReference>
<organism evidence="5 6">
    <name type="scientific">Alistipes intestinihominis</name>
    <dbReference type="NCBI Taxonomy" id="3133172"/>
    <lineage>
        <taxon>Bacteria</taxon>
        <taxon>Pseudomonadati</taxon>
        <taxon>Bacteroidota</taxon>
        <taxon>Bacteroidia</taxon>
        <taxon>Bacteroidales</taxon>
        <taxon>Rikenellaceae</taxon>
        <taxon>Alistipes</taxon>
    </lineage>
</organism>
<dbReference type="SUPFAM" id="SSF53822">
    <property type="entry name" value="Periplasmic binding protein-like I"/>
    <property type="match status" value="1"/>
</dbReference>
<feature type="domain" description="HTH lacI-type" evidence="4">
    <location>
        <begin position="5"/>
        <end position="61"/>
    </location>
</feature>
<dbReference type="EMBL" id="JBBMFL010000007">
    <property type="protein sequence ID" value="MEQ2544835.1"/>
    <property type="molecule type" value="Genomic_DNA"/>
</dbReference>
<dbReference type="InterPro" id="IPR000843">
    <property type="entry name" value="HTH_LacI"/>
</dbReference>
<dbReference type="Gene3D" id="3.40.50.2300">
    <property type="match status" value="2"/>
</dbReference>
<keyword evidence="1" id="KW-0805">Transcription regulation</keyword>
<dbReference type="CDD" id="cd06267">
    <property type="entry name" value="PBP1_LacI_sugar_binding-like"/>
    <property type="match status" value="1"/>
</dbReference>
<dbReference type="CDD" id="cd01392">
    <property type="entry name" value="HTH_LacI"/>
    <property type="match status" value="1"/>
</dbReference>
<evidence type="ECO:0000313" key="5">
    <source>
        <dbReference type="EMBL" id="MEQ2544835.1"/>
    </source>
</evidence>
<proteinExistence type="predicted"/>
<protein>
    <submittedName>
        <fullName evidence="5">LacI family DNA-binding transcriptional regulator</fullName>
    </submittedName>
</protein>
<evidence type="ECO:0000256" key="3">
    <source>
        <dbReference type="ARBA" id="ARBA00023163"/>
    </source>
</evidence>
<evidence type="ECO:0000313" key="6">
    <source>
        <dbReference type="Proteomes" id="UP001460202"/>
    </source>
</evidence>